<feature type="compositionally biased region" description="Low complexity" evidence="1">
    <location>
        <begin position="247"/>
        <end position="262"/>
    </location>
</feature>
<gene>
    <name evidence="2" type="ORF">CATMQ487_18300</name>
</gene>
<reference evidence="2" key="1">
    <citation type="submission" date="2022-04" db="EMBL/GenBank/DDBJ databases">
        <title>Whole genome sequence of Sphaerotilus sp. FB-5.</title>
        <authorList>
            <person name="Takeda M."/>
            <person name="Narihara S."/>
            <person name="Akimoto M."/>
            <person name="Akimoto R."/>
            <person name="Nishiyashiki S."/>
            <person name="Murakami T."/>
        </authorList>
    </citation>
    <scope>NUCLEOTIDE SEQUENCE</scope>
    <source>
        <strain evidence="2">FB-5</strain>
    </source>
</reference>
<feature type="region of interest" description="Disordered" evidence="1">
    <location>
        <begin position="243"/>
        <end position="265"/>
    </location>
</feature>
<dbReference type="Pfam" id="PF06996">
    <property type="entry name" value="T6SS_TssG"/>
    <property type="match status" value="1"/>
</dbReference>
<dbReference type="PANTHER" id="PTHR35564">
    <property type="match status" value="1"/>
</dbReference>
<feature type="region of interest" description="Disordered" evidence="1">
    <location>
        <begin position="373"/>
        <end position="392"/>
    </location>
</feature>
<keyword evidence="3" id="KW-1185">Reference proteome</keyword>
<name>A0ABM7YKC6_9BURK</name>
<dbReference type="NCBIfam" id="TIGR03347">
    <property type="entry name" value="VI_chp_1"/>
    <property type="match status" value="1"/>
</dbReference>
<evidence type="ECO:0000313" key="2">
    <source>
        <dbReference type="EMBL" id="BDI04860.1"/>
    </source>
</evidence>
<evidence type="ECO:0000313" key="3">
    <source>
        <dbReference type="Proteomes" id="UP001057498"/>
    </source>
</evidence>
<accession>A0ABM7YKC6</accession>
<dbReference type="PANTHER" id="PTHR35564:SF4">
    <property type="entry name" value="CYTOPLASMIC PROTEIN"/>
    <property type="match status" value="1"/>
</dbReference>
<dbReference type="EMBL" id="AP025730">
    <property type="protein sequence ID" value="BDI04860.1"/>
    <property type="molecule type" value="Genomic_DNA"/>
</dbReference>
<proteinExistence type="predicted"/>
<evidence type="ECO:0000256" key="1">
    <source>
        <dbReference type="SAM" id="MobiDB-lite"/>
    </source>
</evidence>
<dbReference type="InterPro" id="IPR010732">
    <property type="entry name" value="T6SS_TssG-like"/>
</dbReference>
<dbReference type="Proteomes" id="UP001057498">
    <property type="component" value="Chromosome"/>
</dbReference>
<sequence length="392" mass="42889">MNSPGAAPGMSTTTAVVDPRLATLLADAHLRPWAHDFYALLRAIEALAGSPRFGQARRPAHEPLRLGQDAELDFASAPLARLELDRPHAPRLGVRFFGLLGPQGPLPLHLTEWVRERQRSAADDTAARFLDLLQHRLLALFYRAWAEVQPAVQNDRPAQDRYAAWLGAQIGLDRQAIAADAAQPAALPARDQLFQTGLLSGRSRHPEGLRALLTQAFGVPVHIIEHVAHWMVLEDEDRTRLGRPGLSRSAARPSGSARSGSPTWTAPRLGLNTVAGHRRRDRQFKFRIIVGPLGLADYRSFLPGGARAARLADWVHRYVGADLVWDLTLCLHVDQVPEPRLGRDIALGHTSWLRSPRPPAAGVTPQHRADLHLHPGRRRAAGPAGGASPPIP</sequence>
<protein>
    <submittedName>
        <fullName evidence="2">Type VI secretion system protein ImpH</fullName>
    </submittedName>
</protein>
<organism evidence="2 3">
    <name type="scientific">Sphaerotilus microaerophilus</name>
    <dbReference type="NCBI Taxonomy" id="2914710"/>
    <lineage>
        <taxon>Bacteria</taxon>
        <taxon>Pseudomonadati</taxon>
        <taxon>Pseudomonadota</taxon>
        <taxon>Betaproteobacteria</taxon>
        <taxon>Burkholderiales</taxon>
        <taxon>Sphaerotilaceae</taxon>
        <taxon>Sphaerotilus</taxon>
    </lineage>
</organism>